<evidence type="ECO:0000256" key="1">
    <source>
        <dbReference type="SAM" id="SignalP"/>
    </source>
</evidence>
<sequence length="116" mass="13081">MLKCASIILVFATVFLLNYGEAANVKKPCRGCPEDLKLDDKELKRTLKMVLASKNAKVTIVKIVSAKIQVVGGMKYSVDFNAKDNATKEMKYCSATYISKEWKRELKVLHFQCNSK</sequence>
<dbReference type="Gene3D" id="3.10.450.10">
    <property type="match status" value="1"/>
</dbReference>
<feature type="signal peptide" evidence="1">
    <location>
        <begin position="1"/>
        <end position="22"/>
    </location>
</feature>
<dbReference type="InterPro" id="IPR046350">
    <property type="entry name" value="Cystatin_sf"/>
</dbReference>
<dbReference type="SUPFAM" id="SSF54403">
    <property type="entry name" value="Cystatin/monellin"/>
    <property type="match status" value="1"/>
</dbReference>
<feature type="domain" description="Cystatin" evidence="2">
    <location>
        <begin position="28"/>
        <end position="114"/>
    </location>
</feature>
<evidence type="ECO:0000259" key="2">
    <source>
        <dbReference type="SMART" id="SM00043"/>
    </source>
</evidence>
<dbReference type="EMBL" id="PP517507">
    <property type="protein sequence ID" value="WXI02757.1"/>
    <property type="molecule type" value="mRNA"/>
</dbReference>
<dbReference type="InterPro" id="IPR000010">
    <property type="entry name" value="Cystatin_dom"/>
</dbReference>
<dbReference type="GO" id="GO:0004869">
    <property type="term" value="F:cysteine-type endopeptidase inhibitor activity"/>
    <property type="evidence" value="ECO:0007669"/>
    <property type="project" value="InterPro"/>
</dbReference>
<name>A0AB38ZEP3_9HEMI</name>
<dbReference type="AlphaFoldDB" id="A0AB38ZEP3"/>
<keyword evidence="1" id="KW-0732">Signal</keyword>
<accession>A0AB38ZEP3</accession>
<dbReference type="Pfam" id="PF00031">
    <property type="entry name" value="Cystatin"/>
    <property type="match status" value="1"/>
</dbReference>
<organism evidence="3">
    <name type="scientific">Oncocephalus sp</name>
    <dbReference type="NCBI Taxonomy" id="2944721"/>
    <lineage>
        <taxon>Eukaryota</taxon>
        <taxon>Metazoa</taxon>
        <taxon>Ecdysozoa</taxon>
        <taxon>Arthropoda</taxon>
        <taxon>Hexapoda</taxon>
        <taxon>Insecta</taxon>
        <taxon>Pterygota</taxon>
        <taxon>Neoptera</taxon>
        <taxon>Paraneoptera</taxon>
        <taxon>Hemiptera</taxon>
        <taxon>Heteroptera</taxon>
        <taxon>Panheteroptera</taxon>
        <taxon>Cimicomorpha</taxon>
        <taxon>Reduviidae</taxon>
        <taxon>Stenopodainae</taxon>
        <taxon>Oncocephalus</taxon>
    </lineage>
</organism>
<feature type="chain" id="PRO_5044221079" evidence="1">
    <location>
        <begin position="23"/>
        <end position="116"/>
    </location>
</feature>
<dbReference type="CDD" id="cd00042">
    <property type="entry name" value="CY"/>
    <property type="match status" value="1"/>
</dbReference>
<evidence type="ECO:0000313" key="3">
    <source>
        <dbReference type="EMBL" id="WXI02757.1"/>
    </source>
</evidence>
<protein>
    <submittedName>
        <fullName evidence="3">Venom cystatin 6</fullName>
    </submittedName>
</protein>
<proteinExistence type="evidence at transcript level"/>
<dbReference type="SMART" id="SM00043">
    <property type="entry name" value="CY"/>
    <property type="match status" value="1"/>
</dbReference>
<reference evidence="3" key="1">
    <citation type="submission" date="2024-03" db="EMBL/GenBank/DDBJ databases">
        <title>Venom adaptation and exaptation during the trophic switch to blood-feeding by kissing bugs (Reduviidae: Triatominae).</title>
        <authorList>
            <person name="Zdenek C.N."/>
            <person name="Cardoso F.C."/>
            <person name="Robinson S.D."/>
            <person name="Mercedes R.S."/>
            <person name="Raidjoe E.R."/>
            <person name="Hernandez-Vargas M.J."/>
            <person name="Jin J."/>
            <person name="Corzo G."/>
            <person name="Vetter I."/>
            <person name="King G.F."/>
            <person name="Fry B.G."/>
            <person name="Walker A."/>
        </authorList>
    </citation>
    <scope>NUCLEOTIDE SEQUENCE</scope>
</reference>